<dbReference type="EMBL" id="CDMZ01001988">
    <property type="protein sequence ID" value="CEM40184.1"/>
    <property type="molecule type" value="Genomic_DNA"/>
</dbReference>
<name>A0A0G4H8C8_9ALVE</name>
<proteinExistence type="predicted"/>
<evidence type="ECO:0000313" key="2">
    <source>
        <dbReference type="EMBL" id="CEM40184.1"/>
    </source>
</evidence>
<evidence type="ECO:0000256" key="1">
    <source>
        <dbReference type="SAM" id="MobiDB-lite"/>
    </source>
</evidence>
<feature type="region of interest" description="Disordered" evidence="1">
    <location>
        <begin position="70"/>
        <end position="100"/>
    </location>
</feature>
<protein>
    <submittedName>
        <fullName evidence="2">Uncharacterized protein</fullName>
    </submittedName>
</protein>
<gene>
    <name evidence="2" type="ORF">Cvel_25116</name>
</gene>
<dbReference type="VEuPathDB" id="CryptoDB:Cvel_25116"/>
<reference evidence="2" key="1">
    <citation type="submission" date="2014-11" db="EMBL/GenBank/DDBJ databases">
        <authorList>
            <person name="Otto D Thomas"/>
            <person name="Naeem Raeece"/>
        </authorList>
    </citation>
    <scope>NUCLEOTIDE SEQUENCE</scope>
</reference>
<accession>A0A0G4H8C8</accession>
<organism evidence="2">
    <name type="scientific">Chromera velia CCMP2878</name>
    <dbReference type="NCBI Taxonomy" id="1169474"/>
    <lineage>
        <taxon>Eukaryota</taxon>
        <taxon>Sar</taxon>
        <taxon>Alveolata</taxon>
        <taxon>Colpodellida</taxon>
        <taxon>Chromeraceae</taxon>
        <taxon>Chromera</taxon>
    </lineage>
</organism>
<feature type="compositionally biased region" description="Basic and acidic residues" evidence="1">
    <location>
        <begin position="81"/>
        <end position="100"/>
    </location>
</feature>
<dbReference type="AlphaFoldDB" id="A0A0G4H8C8"/>
<sequence>MGTGCGCPLFLSLRDFVLGRVDCVDTLRSLLEKRRALYSWEASMGIYRGAALVALKKTSVFTTLELFTRAPKSASPHSRRPRDDEGFYPEDHRRGGEHHD</sequence>